<evidence type="ECO:0000256" key="4">
    <source>
        <dbReference type="ARBA" id="ARBA00022737"/>
    </source>
</evidence>
<accession>A0ABD3AH69</accession>
<dbReference type="AlphaFoldDB" id="A0ABD3AH69"/>
<feature type="domain" description="NF-X1-type" evidence="10">
    <location>
        <begin position="355"/>
        <end position="376"/>
    </location>
</feature>
<dbReference type="EMBL" id="JBJUIK010000004">
    <property type="protein sequence ID" value="KAL3529098.1"/>
    <property type="molecule type" value="Genomic_DNA"/>
</dbReference>
<dbReference type="GO" id="GO:0005634">
    <property type="term" value="C:nucleus"/>
    <property type="evidence" value="ECO:0007669"/>
    <property type="project" value="UniProtKB-SubCell"/>
</dbReference>
<evidence type="ECO:0000256" key="6">
    <source>
        <dbReference type="ARBA" id="ARBA00022833"/>
    </source>
</evidence>
<evidence type="ECO:0000256" key="8">
    <source>
        <dbReference type="ARBA" id="ARBA00023163"/>
    </source>
</evidence>
<keyword evidence="4" id="KW-0677">Repeat</keyword>
<organism evidence="11 12">
    <name type="scientific">Cinchona calisaya</name>
    <dbReference type="NCBI Taxonomy" id="153742"/>
    <lineage>
        <taxon>Eukaryota</taxon>
        <taxon>Viridiplantae</taxon>
        <taxon>Streptophyta</taxon>
        <taxon>Embryophyta</taxon>
        <taxon>Tracheophyta</taxon>
        <taxon>Spermatophyta</taxon>
        <taxon>Magnoliopsida</taxon>
        <taxon>eudicotyledons</taxon>
        <taxon>Gunneridae</taxon>
        <taxon>Pentapetalae</taxon>
        <taxon>asterids</taxon>
        <taxon>lamiids</taxon>
        <taxon>Gentianales</taxon>
        <taxon>Rubiaceae</taxon>
        <taxon>Cinchonoideae</taxon>
        <taxon>Cinchoneae</taxon>
        <taxon>Cinchona</taxon>
    </lineage>
</organism>
<evidence type="ECO:0000259" key="10">
    <source>
        <dbReference type="SMART" id="SM00438"/>
    </source>
</evidence>
<keyword evidence="8" id="KW-0804">Transcription</keyword>
<evidence type="ECO:0000256" key="7">
    <source>
        <dbReference type="ARBA" id="ARBA00023015"/>
    </source>
</evidence>
<keyword evidence="5" id="KW-0863">Zinc-finger</keyword>
<evidence type="ECO:0000256" key="1">
    <source>
        <dbReference type="ARBA" id="ARBA00004123"/>
    </source>
</evidence>
<comment type="subcellular location">
    <subcellularLocation>
        <location evidence="1">Nucleus</location>
    </subcellularLocation>
</comment>
<evidence type="ECO:0000256" key="3">
    <source>
        <dbReference type="ARBA" id="ARBA00022723"/>
    </source>
</evidence>
<dbReference type="InterPro" id="IPR000967">
    <property type="entry name" value="Znf_NFX1"/>
</dbReference>
<dbReference type="Proteomes" id="UP001630127">
    <property type="component" value="Unassembled WGS sequence"/>
</dbReference>
<keyword evidence="7" id="KW-0805">Transcription regulation</keyword>
<reference evidence="11 12" key="1">
    <citation type="submission" date="2024-11" db="EMBL/GenBank/DDBJ databases">
        <title>A near-complete genome assembly of Cinchona calisaya.</title>
        <authorList>
            <person name="Lian D.C."/>
            <person name="Zhao X.W."/>
            <person name="Wei L."/>
        </authorList>
    </citation>
    <scope>NUCLEOTIDE SEQUENCE [LARGE SCALE GENOMIC DNA]</scope>
    <source>
        <tissue evidence="11">Nenye</tissue>
    </source>
</reference>
<keyword evidence="12" id="KW-1185">Reference proteome</keyword>
<comment type="similarity">
    <text evidence="2">Belongs to the NFX1 family.</text>
</comment>
<proteinExistence type="inferred from homology"/>
<dbReference type="Pfam" id="PF24435">
    <property type="entry name" value="RRM_NFXL1"/>
    <property type="match status" value="1"/>
</dbReference>
<feature type="domain" description="NF-X1-type" evidence="10">
    <location>
        <begin position="139"/>
        <end position="158"/>
    </location>
</feature>
<comment type="caution">
    <text evidence="11">The sequence shown here is derived from an EMBL/GenBank/DDBJ whole genome shotgun (WGS) entry which is preliminary data.</text>
</comment>
<gene>
    <name evidence="11" type="ORF">ACH5RR_008420</name>
</gene>
<evidence type="ECO:0000256" key="2">
    <source>
        <dbReference type="ARBA" id="ARBA00007269"/>
    </source>
</evidence>
<sequence>MSSKEIRYVCFCGKRHDLPSDLYLTSHSCGRALEKEVPGSGMKEDLCPHLCVLQCHLGPCPPCKAFAPQCDKILDCGCHRCERTRHVGPCGSCEVLVNASCFCRKKIEVVLCGDMVVKGEIRADGVFSCSSTCGKKLGCGNHVCDDICRPRPCGECDFQTVECYKTRAENENFTCDKPCGQKKNCGRHQCSERCCPLSNPYNSISGNWDPHLCSMPCVAIVLRLDTIFTDLTCACGRTSIPPPLPCGTPAPSCQYPCSVPQPCGHPSTHSCHFGDCPPCTIPIAKKCISGHVVLRNIPCGSKDIRCNKLCSKTRQCGLHACARTCHPSPCDTPTGTSTCSKASCGQACGASRRDCRHTCTALCHPSASCPDVRCEFPVSISCSCGRITATVPCDAGGNVKVPLGRRKLMCNDDCVKTERKKVLADAFGVTTPNLDALHCGDNAVVSEVLSDLLRREPKWVLFVEERCKYLVLGKGRVTPNSKAPARMLGMKGSLASNMLQPPVFDPMVDMDPRLVVALFDLPRDADVSALVLRFGSECELVWLNDKNDLAVFIPHNVGASTAAAASSTNAWEAMGPSKDGVAVAALKGNPWKKAVMLENGRESSWGAEDWSDNSVDLHSSIHKGNEDLISATNRWSILDSENCSSLFVSSLNSEDPENKPGTPLVPTVEVGTSSPVLPAQLQGAGVAEISGVVDNWEKAYD</sequence>
<name>A0ABD3AH69_9GENT</name>
<dbReference type="InterPro" id="IPR034078">
    <property type="entry name" value="NFX1_fam"/>
</dbReference>
<evidence type="ECO:0000256" key="9">
    <source>
        <dbReference type="ARBA" id="ARBA00023242"/>
    </source>
</evidence>
<dbReference type="GO" id="GO:0008270">
    <property type="term" value="F:zinc ion binding"/>
    <property type="evidence" value="ECO:0007669"/>
    <property type="project" value="UniProtKB-KW"/>
</dbReference>
<dbReference type="InterPro" id="IPR056234">
    <property type="entry name" value="RRM_NFXL1"/>
</dbReference>
<protein>
    <recommendedName>
        <fullName evidence="10">NF-X1-type domain-containing protein</fullName>
    </recommendedName>
</protein>
<dbReference type="SMART" id="SM00438">
    <property type="entry name" value="ZnF_NFX"/>
    <property type="match status" value="7"/>
</dbReference>
<dbReference type="PANTHER" id="PTHR12360:SF12">
    <property type="entry name" value="TRANSCRIPTIONAL REPRESSOR NF-X1"/>
    <property type="match status" value="1"/>
</dbReference>
<feature type="domain" description="NF-X1-type" evidence="10">
    <location>
        <begin position="263"/>
        <end position="281"/>
    </location>
</feature>
<feature type="domain" description="NF-X1-type" evidence="10">
    <location>
        <begin position="185"/>
        <end position="219"/>
    </location>
</feature>
<keyword evidence="3" id="KW-0479">Metal-binding</keyword>
<feature type="domain" description="NF-X1-type" evidence="10">
    <location>
        <begin position="316"/>
        <end position="341"/>
    </location>
</feature>
<feature type="domain" description="NF-X1-type" evidence="10">
    <location>
        <begin position="76"/>
        <end position="95"/>
    </location>
</feature>
<keyword evidence="6" id="KW-0862">Zinc</keyword>
<evidence type="ECO:0000313" key="12">
    <source>
        <dbReference type="Proteomes" id="UP001630127"/>
    </source>
</evidence>
<evidence type="ECO:0000256" key="5">
    <source>
        <dbReference type="ARBA" id="ARBA00022771"/>
    </source>
</evidence>
<evidence type="ECO:0000313" key="11">
    <source>
        <dbReference type="EMBL" id="KAL3529098.1"/>
    </source>
</evidence>
<dbReference type="CDD" id="cd06008">
    <property type="entry name" value="NF-X1-zinc-finger"/>
    <property type="match status" value="2"/>
</dbReference>
<keyword evidence="9" id="KW-0539">Nucleus</keyword>
<feature type="domain" description="NF-X1-type" evidence="10">
    <location>
        <begin position="47"/>
        <end position="65"/>
    </location>
</feature>
<dbReference type="PANTHER" id="PTHR12360">
    <property type="entry name" value="NUCLEAR TRANSCRIPTION FACTOR, X-BOX BINDING 1 NFX1"/>
    <property type="match status" value="1"/>
</dbReference>